<name>A0A6A6ZKR1_9PLEO</name>
<accession>A0A6A6ZKR1</accession>
<proteinExistence type="predicted"/>
<evidence type="ECO:0000313" key="2">
    <source>
        <dbReference type="EMBL" id="KAF2820934.1"/>
    </source>
</evidence>
<gene>
    <name evidence="2" type="ORF">CC86DRAFT_113303</name>
</gene>
<dbReference type="Proteomes" id="UP000799424">
    <property type="component" value="Unassembled WGS sequence"/>
</dbReference>
<evidence type="ECO:0000256" key="1">
    <source>
        <dbReference type="SAM" id="MobiDB-lite"/>
    </source>
</evidence>
<reference evidence="2" key="1">
    <citation type="journal article" date="2020" name="Stud. Mycol.">
        <title>101 Dothideomycetes genomes: a test case for predicting lifestyles and emergence of pathogens.</title>
        <authorList>
            <person name="Haridas S."/>
            <person name="Albert R."/>
            <person name="Binder M."/>
            <person name="Bloem J."/>
            <person name="Labutti K."/>
            <person name="Salamov A."/>
            <person name="Andreopoulos B."/>
            <person name="Baker S."/>
            <person name="Barry K."/>
            <person name="Bills G."/>
            <person name="Bluhm B."/>
            <person name="Cannon C."/>
            <person name="Castanera R."/>
            <person name="Culley D."/>
            <person name="Daum C."/>
            <person name="Ezra D."/>
            <person name="Gonzalez J."/>
            <person name="Henrissat B."/>
            <person name="Kuo A."/>
            <person name="Liang C."/>
            <person name="Lipzen A."/>
            <person name="Lutzoni F."/>
            <person name="Magnuson J."/>
            <person name="Mondo S."/>
            <person name="Nolan M."/>
            <person name="Ohm R."/>
            <person name="Pangilinan J."/>
            <person name="Park H.-J."/>
            <person name="Ramirez L."/>
            <person name="Alfaro M."/>
            <person name="Sun H."/>
            <person name="Tritt A."/>
            <person name="Yoshinaga Y."/>
            <person name="Zwiers L.-H."/>
            <person name="Turgeon B."/>
            <person name="Goodwin S."/>
            <person name="Spatafora J."/>
            <person name="Crous P."/>
            <person name="Grigoriev I."/>
        </authorList>
    </citation>
    <scope>NUCLEOTIDE SEQUENCE</scope>
    <source>
        <strain evidence="2">CBS 113818</strain>
    </source>
</reference>
<feature type="compositionally biased region" description="Polar residues" evidence="1">
    <location>
        <begin position="49"/>
        <end position="59"/>
    </location>
</feature>
<evidence type="ECO:0000313" key="3">
    <source>
        <dbReference type="Proteomes" id="UP000799424"/>
    </source>
</evidence>
<feature type="region of interest" description="Disordered" evidence="1">
    <location>
        <begin position="49"/>
        <end position="80"/>
    </location>
</feature>
<sequence>MQPLASITGSQRCTRYTRTAAFPYQRISFALHKSLALFIKPSLCSINSSTTPTGQNQRHQPQDLKPYSNTSRPGDRAREPTSWEVQLVGWLMNAALLTSKAMRRQRHQAVLVESSSTTLISPNRMSRPKVWLWLCPSSIVQMQSQRFQLADWRTTGL</sequence>
<organism evidence="2 3">
    <name type="scientific">Ophiobolus disseminans</name>
    <dbReference type="NCBI Taxonomy" id="1469910"/>
    <lineage>
        <taxon>Eukaryota</taxon>
        <taxon>Fungi</taxon>
        <taxon>Dikarya</taxon>
        <taxon>Ascomycota</taxon>
        <taxon>Pezizomycotina</taxon>
        <taxon>Dothideomycetes</taxon>
        <taxon>Pleosporomycetidae</taxon>
        <taxon>Pleosporales</taxon>
        <taxon>Pleosporineae</taxon>
        <taxon>Phaeosphaeriaceae</taxon>
        <taxon>Ophiobolus</taxon>
    </lineage>
</organism>
<dbReference type="EMBL" id="MU006239">
    <property type="protein sequence ID" value="KAF2820934.1"/>
    <property type="molecule type" value="Genomic_DNA"/>
</dbReference>
<dbReference type="AlphaFoldDB" id="A0A6A6ZKR1"/>
<keyword evidence="3" id="KW-1185">Reference proteome</keyword>
<protein>
    <submittedName>
        <fullName evidence="2">Uncharacterized protein</fullName>
    </submittedName>
</protein>